<organism evidence="2 3">
    <name type="scientific">Cloacibacillus evryensis</name>
    <dbReference type="NCBI Taxonomy" id="508460"/>
    <lineage>
        <taxon>Bacteria</taxon>
        <taxon>Thermotogati</taxon>
        <taxon>Synergistota</taxon>
        <taxon>Synergistia</taxon>
        <taxon>Synergistales</taxon>
        <taxon>Synergistaceae</taxon>
        <taxon>Cloacibacillus</taxon>
    </lineage>
</organism>
<dbReference type="EMBL" id="JANFYT010000012">
    <property type="protein sequence ID" value="MCQ4814170.1"/>
    <property type="molecule type" value="Genomic_DNA"/>
</dbReference>
<comment type="caution">
    <text evidence="2">The sequence shown here is derived from an EMBL/GenBank/DDBJ whole genome shotgun (WGS) entry which is preliminary data.</text>
</comment>
<dbReference type="Pfam" id="PF02368">
    <property type="entry name" value="Big_2"/>
    <property type="match status" value="1"/>
</dbReference>
<evidence type="ECO:0000259" key="1">
    <source>
        <dbReference type="SMART" id="SM00635"/>
    </source>
</evidence>
<dbReference type="AlphaFoldDB" id="A0AAW5K025"/>
<dbReference type="InterPro" id="IPR003343">
    <property type="entry name" value="Big_2"/>
</dbReference>
<evidence type="ECO:0000313" key="3">
    <source>
        <dbReference type="Proteomes" id="UP001205919"/>
    </source>
</evidence>
<keyword evidence="3" id="KW-1185">Reference proteome</keyword>
<dbReference type="RefSeq" id="WP_039916682.1">
    <property type="nucleotide sequence ID" value="NZ_CABKQM010000002.1"/>
</dbReference>
<dbReference type="InterPro" id="IPR008964">
    <property type="entry name" value="Invasin/intimin_cell_adhesion"/>
</dbReference>
<reference evidence="2 3" key="1">
    <citation type="submission" date="2022-06" db="EMBL/GenBank/DDBJ databases">
        <title>Isolation of gut microbiota from human fecal samples.</title>
        <authorList>
            <person name="Pamer E.G."/>
            <person name="Barat B."/>
            <person name="Waligurski E."/>
            <person name="Medina S."/>
            <person name="Paddock L."/>
            <person name="Mostad J."/>
        </authorList>
    </citation>
    <scope>NUCLEOTIDE SEQUENCE [LARGE SCALE GENOMIC DNA]</scope>
    <source>
        <strain evidence="2 3">DFI.9.90</strain>
    </source>
</reference>
<gene>
    <name evidence="2" type="ORF">NE630_06975</name>
</gene>
<accession>A0AAW5K025</accession>
<dbReference type="SMART" id="SM00635">
    <property type="entry name" value="BID_2"/>
    <property type="match status" value="1"/>
</dbReference>
<protein>
    <submittedName>
        <fullName evidence="2">Ig-like domain-containing protein</fullName>
    </submittedName>
</protein>
<feature type="domain" description="BIG2" evidence="1">
    <location>
        <begin position="225"/>
        <end position="300"/>
    </location>
</feature>
<dbReference type="SUPFAM" id="SSF49373">
    <property type="entry name" value="Invasin/intimin cell-adhesion fragments"/>
    <property type="match status" value="1"/>
</dbReference>
<evidence type="ECO:0000313" key="2">
    <source>
        <dbReference type="EMBL" id="MCQ4814170.1"/>
    </source>
</evidence>
<dbReference type="Gene3D" id="2.160.20.110">
    <property type="match status" value="1"/>
</dbReference>
<sequence>MVQERTAFYSKFGIAPAAISTRSVTPTPTGGIVKNVKVYGSVSNSAGQGAAGVVCWNDGLIENCYFEGTISCSPNNRAYAGGICSLLGGNTYVVNCAAKGSISATGTAYSYAGGIAGYCYAMDTGYVVNCSVEPTSVVFSHMDTGGVVGGFANQVYNCVSAAASVTVDGHNPNEAGYFTGGIVGAFGTAYNCYWLQTTGSTTQPGHSVGGGSDASGLRTTVAALPTGSILFAPMTLRVNETRTVASTAYPTGATATAPSLSGWNSTDTSVATVSSYGAVTGYSTGTATISATATSAAWISAPAGSSVTPECFVTITQ</sequence>
<dbReference type="Gene3D" id="2.60.40.1080">
    <property type="match status" value="1"/>
</dbReference>
<dbReference type="Proteomes" id="UP001205919">
    <property type="component" value="Unassembled WGS sequence"/>
</dbReference>
<name>A0AAW5K025_9BACT</name>
<proteinExistence type="predicted"/>